<organism evidence="15 16">
    <name type="scientific">Plakobranchus ocellatus</name>
    <dbReference type="NCBI Taxonomy" id="259542"/>
    <lineage>
        <taxon>Eukaryota</taxon>
        <taxon>Metazoa</taxon>
        <taxon>Spiralia</taxon>
        <taxon>Lophotrochozoa</taxon>
        <taxon>Mollusca</taxon>
        <taxon>Gastropoda</taxon>
        <taxon>Heterobranchia</taxon>
        <taxon>Euthyneura</taxon>
        <taxon>Panpulmonata</taxon>
        <taxon>Sacoglossa</taxon>
        <taxon>Placobranchoidea</taxon>
        <taxon>Plakobranchidae</taxon>
        <taxon>Plakobranchus</taxon>
    </lineage>
</organism>
<evidence type="ECO:0000256" key="12">
    <source>
        <dbReference type="ARBA" id="ARBA00078501"/>
    </source>
</evidence>
<evidence type="ECO:0000256" key="13">
    <source>
        <dbReference type="SAM" id="MobiDB-lite"/>
    </source>
</evidence>
<keyword evidence="7" id="KW-0539">Nucleus</keyword>
<gene>
    <name evidence="15" type="ORF">PoB_000111300</name>
</gene>
<dbReference type="CDD" id="cd22906">
    <property type="entry name" value="HFD_DRAP1"/>
    <property type="match status" value="1"/>
</dbReference>
<dbReference type="Gene3D" id="1.10.20.10">
    <property type="entry name" value="Histone, subunit A"/>
    <property type="match status" value="1"/>
</dbReference>
<dbReference type="GO" id="GO:0046982">
    <property type="term" value="F:protein heterodimerization activity"/>
    <property type="evidence" value="ECO:0007669"/>
    <property type="project" value="InterPro"/>
</dbReference>
<comment type="similarity">
    <text evidence="8">Belongs to the NC2 alpha/DRAP1 family.</text>
</comment>
<keyword evidence="4" id="KW-0805">Transcription regulation</keyword>
<name>A0AAV3XWF9_9GAST</name>
<comment type="caution">
    <text evidence="15">The sequence shown here is derived from an EMBL/GenBank/DDBJ whole genome shotgun (WGS) entry which is preliminary data.</text>
</comment>
<dbReference type="AlphaFoldDB" id="A0AAV3XWF9"/>
<dbReference type="GO" id="GO:0016251">
    <property type="term" value="F:RNA polymerase II general transcription initiation factor activity"/>
    <property type="evidence" value="ECO:0007669"/>
    <property type="project" value="TreeGrafter"/>
</dbReference>
<keyword evidence="5" id="KW-0238">DNA-binding</keyword>
<dbReference type="InterPro" id="IPR003958">
    <property type="entry name" value="CBFA_NFYB_domain"/>
</dbReference>
<dbReference type="PANTHER" id="PTHR10252:SF5">
    <property type="entry name" value="DR1-ASSOCIATED COREPRESSOR"/>
    <property type="match status" value="1"/>
</dbReference>
<dbReference type="GO" id="GO:0001046">
    <property type="term" value="F:core promoter sequence-specific DNA binding"/>
    <property type="evidence" value="ECO:0007669"/>
    <property type="project" value="TreeGrafter"/>
</dbReference>
<dbReference type="Proteomes" id="UP000735302">
    <property type="component" value="Unassembled WGS sequence"/>
</dbReference>
<feature type="compositionally biased region" description="Polar residues" evidence="13">
    <location>
        <begin position="334"/>
        <end position="345"/>
    </location>
</feature>
<evidence type="ECO:0000256" key="5">
    <source>
        <dbReference type="ARBA" id="ARBA00023125"/>
    </source>
</evidence>
<evidence type="ECO:0000313" key="16">
    <source>
        <dbReference type="Proteomes" id="UP000735302"/>
    </source>
</evidence>
<dbReference type="InterPro" id="IPR050568">
    <property type="entry name" value="Transcr_DNA_Rep_Reg"/>
</dbReference>
<feature type="region of interest" description="Disordered" evidence="13">
    <location>
        <begin position="372"/>
        <end position="401"/>
    </location>
</feature>
<keyword evidence="6" id="KW-0804">Transcription</keyword>
<evidence type="ECO:0000256" key="11">
    <source>
        <dbReference type="ARBA" id="ARBA00077179"/>
    </source>
</evidence>
<dbReference type="GO" id="GO:0017054">
    <property type="term" value="C:negative cofactor 2 complex"/>
    <property type="evidence" value="ECO:0007669"/>
    <property type="project" value="TreeGrafter"/>
</dbReference>
<dbReference type="EMBL" id="BLXT01000140">
    <property type="protein sequence ID" value="GFN74607.1"/>
    <property type="molecule type" value="Genomic_DNA"/>
</dbReference>
<comment type="subunit">
    <text evidence="9">Heterodimer with DR1. Binds BTAF1.</text>
</comment>
<feature type="compositionally biased region" description="Polar residues" evidence="13">
    <location>
        <begin position="214"/>
        <end position="246"/>
    </location>
</feature>
<dbReference type="FunFam" id="1.10.20.10:FF:000032">
    <property type="entry name" value="dr1-associated corepressor isoform X1"/>
    <property type="match status" value="1"/>
</dbReference>
<feature type="compositionally biased region" description="Low complexity" evidence="13">
    <location>
        <begin position="293"/>
        <end position="325"/>
    </location>
</feature>
<keyword evidence="3" id="KW-0597">Phosphoprotein</keyword>
<evidence type="ECO:0000256" key="8">
    <source>
        <dbReference type="ARBA" id="ARBA00061393"/>
    </source>
</evidence>
<evidence type="ECO:0000256" key="2">
    <source>
        <dbReference type="ARBA" id="ARBA00022491"/>
    </source>
</evidence>
<feature type="domain" description="Transcription factor CBF/NF-Y/archaeal histone" evidence="14">
    <location>
        <begin position="56"/>
        <end position="117"/>
    </location>
</feature>
<evidence type="ECO:0000313" key="15">
    <source>
        <dbReference type="EMBL" id="GFN74607.1"/>
    </source>
</evidence>
<evidence type="ECO:0000256" key="7">
    <source>
        <dbReference type="ARBA" id="ARBA00023242"/>
    </source>
</evidence>
<evidence type="ECO:0000256" key="4">
    <source>
        <dbReference type="ARBA" id="ARBA00023015"/>
    </source>
</evidence>
<evidence type="ECO:0000256" key="9">
    <source>
        <dbReference type="ARBA" id="ARBA00066085"/>
    </source>
</evidence>
<dbReference type="GO" id="GO:0000122">
    <property type="term" value="P:negative regulation of transcription by RNA polymerase II"/>
    <property type="evidence" value="ECO:0007669"/>
    <property type="project" value="UniProtKB-ARBA"/>
</dbReference>
<evidence type="ECO:0000256" key="1">
    <source>
        <dbReference type="ARBA" id="ARBA00004123"/>
    </source>
</evidence>
<dbReference type="PANTHER" id="PTHR10252">
    <property type="entry name" value="HISTONE-LIKE TRANSCRIPTION FACTOR CCAAT-RELATED"/>
    <property type="match status" value="1"/>
</dbReference>
<keyword evidence="2" id="KW-0678">Repressor</keyword>
<evidence type="ECO:0000259" key="14">
    <source>
        <dbReference type="Pfam" id="PF00808"/>
    </source>
</evidence>
<reference evidence="15 16" key="1">
    <citation type="journal article" date="2021" name="Elife">
        <title>Chloroplast acquisition without the gene transfer in kleptoplastic sea slugs, Plakobranchus ocellatus.</title>
        <authorList>
            <person name="Maeda T."/>
            <person name="Takahashi S."/>
            <person name="Yoshida T."/>
            <person name="Shimamura S."/>
            <person name="Takaki Y."/>
            <person name="Nagai Y."/>
            <person name="Toyoda A."/>
            <person name="Suzuki Y."/>
            <person name="Arimoto A."/>
            <person name="Ishii H."/>
            <person name="Satoh N."/>
            <person name="Nishiyama T."/>
            <person name="Hasebe M."/>
            <person name="Maruyama T."/>
            <person name="Minagawa J."/>
            <person name="Obokata J."/>
            <person name="Shigenobu S."/>
        </authorList>
    </citation>
    <scope>NUCLEOTIDE SEQUENCE [LARGE SCALE GENOMIC DNA]</scope>
</reference>
<sequence>MTALRALATAARTVSDRGLAVYPSLWQHYRRLTALKTAAMPKTPSRTSKKKKFNSRFPPARIKKIMQTDEEVGKVAAAVPVIISRALELFIESLIKETSRVTMTRNAKTLSTSHIKHTIETNKQFDFLRDLVANVPDHNTEESNGDTIVEADNGDIPQKRKRGRPRKIKEPLTSGNKSRGKSSKASSDTSEDDEEEEEEEDEDEDSESDDNNKTSKVAESSSYLPAKSSATKPIGVSNSGASSDSHTAAHHNSGPSSVNTADAQKRLSQFPPGYCVPTLASVQNQQQQLQLYQQMQAHQQPPHQHQQQQQHNIGSISSLSSSHPPSYLPPKALSTHSPYTTNSIAHPSGVESYPIPPQFHNSHVIPGVVTPAHQPLPSPLGSSRHPAYPGPIVPPAHNALSSQMHPINLSVAAKRSGAVSQDADDYDS</sequence>
<accession>A0AAV3XWF9</accession>
<proteinExistence type="inferred from homology"/>
<feature type="compositionally biased region" description="Acidic residues" evidence="13">
    <location>
        <begin position="189"/>
        <end position="209"/>
    </location>
</feature>
<protein>
    <recommendedName>
        <fullName evidence="10">Dr1-associated corepressor</fullName>
    </recommendedName>
    <alternativeName>
        <fullName evidence="11">Dr1-associated protein 1</fullName>
    </alternativeName>
    <alternativeName>
        <fullName evidence="12">Negative cofactor 2-alpha</fullName>
    </alternativeName>
</protein>
<dbReference type="InterPro" id="IPR009072">
    <property type="entry name" value="Histone-fold"/>
</dbReference>
<feature type="region of interest" description="Disordered" evidence="13">
    <location>
        <begin position="293"/>
        <end position="351"/>
    </location>
</feature>
<dbReference type="SUPFAM" id="SSF47113">
    <property type="entry name" value="Histone-fold"/>
    <property type="match status" value="1"/>
</dbReference>
<dbReference type="Pfam" id="PF00808">
    <property type="entry name" value="CBFD_NFYB_HMF"/>
    <property type="match status" value="1"/>
</dbReference>
<feature type="region of interest" description="Disordered" evidence="13">
    <location>
        <begin position="136"/>
        <end position="260"/>
    </location>
</feature>
<evidence type="ECO:0000256" key="3">
    <source>
        <dbReference type="ARBA" id="ARBA00022553"/>
    </source>
</evidence>
<comment type="subcellular location">
    <subcellularLocation>
        <location evidence="1">Nucleus</location>
    </subcellularLocation>
</comment>
<evidence type="ECO:0000256" key="6">
    <source>
        <dbReference type="ARBA" id="ARBA00023163"/>
    </source>
</evidence>
<evidence type="ECO:0000256" key="10">
    <source>
        <dbReference type="ARBA" id="ARBA00072760"/>
    </source>
</evidence>
<keyword evidence="16" id="KW-1185">Reference proteome</keyword>